<evidence type="ECO:0000313" key="3">
    <source>
        <dbReference type="EMBL" id="CAK0911868.1"/>
    </source>
</evidence>
<evidence type="ECO:0000256" key="1">
    <source>
        <dbReference type="SAM" id="MobiDB-lite"/>
    </source>
</evidence>
<name>A0ABN9YG90_9DINO</name>
<evidence type="ECO:0000313" key="4">
    <source>
        <dbReference type="Proteomes" id="UP001189429"/>
    </source>
</evidence>
<dbReference type="Gene3D" id="3.50.4.10">
    <property type="entry name" value="Hepatocyte Growth Factor"/>
    <property type="match status" value="1"/>
</dbReference>
<feature type="non-terminal residue" evidence="3">
    <location>
        <position position="479"/>
    </location>
</feature>
<keyword evidence="4" id="KW-1185">Reference proteome</keyword>
<comment type="caution">
    <text evidence="3">The sequence shown here is derived from an EMBL/GenBank/DDBJ whole genome shotgun (WGS) entry which is preliminary data.</text>
</comment>
<accession>A0ABN9YG90</accession>
<gene>
    <name evidence="3" type="ORF">PCOR1329_LOCUS85610</name>
</gene>
<proteinExistence type="predicted"/>
<feature type="region of interest" description="Disordered" evidence="1">
    <location>
        <begin position="333"/>
        <end position="366"/>
    </location>
</feature>
<dbReference type="InterPro" id="IPR003609">
    <property type="entry name" value="Pan_app"/>
</dbReference>
<dbReference type="EMBL" id="CAUYUJ010022658">
    <property type="protein sequence ID" value="CAK0911868.1"/>
    <property type="molecule type" value="Genomic_DNA"/>
</dbReference>
<feature type="compositionally biased region" description="Basic and acidic residues" evidence="1">
    <location>
        <begin position="357"/>
        <end position="366"/>
    </location>
</feature>
<feature type="compositionally biased region" description="Low complexity" evidence="1">
    <location>
        <begin position="404"/>
        <end position="417"/>
    </location>
</feature>
<evidence type="ECO:0000259" key="2">
    <source>
        <dbReference type="Pfam" id="PF14295"/>
    </source>
</evidence>
<feature type="compositionally biased region" description="Low complexity" evidence="1">
    <location>
        <begin position="450"/>
        <end position="479"/>
    </location>
</feature>
<reference evidence="3" key="1">
    <citation type="submission" date="2023-10" db="EMBL/GenBank/DDBJ databases">
        <authorList>
            <person name="Chen Y."/>
            <person name="Shah S."/>
            <person name="Dougan E. K."/>
            <person name="Thang M."/>
            <person name="Chan C."/>
        </authorList>
    </citation>
    <scope>NUCLEOTIDE SEQUENCE [LARGE SCALE GENOMIC DNA]</scope>
</reference>
<dbReference type="Proteomes" id="UP001189429">
    <property type="component" value="Unassembled WGS sequence"/>
</dbReference>
<sequence length="479" mass="51164">MPGSCIQTGFDCFDQIKEQYGNNLKKGFIVNGSSYHKALKTVIIMNEPDLKFEGGLRGTPGPPEHFCRALISGLDGMISAEKELNVTGPAPNFTVAFSFGRCDLCSDKGNFPGIGQMLELRRYMKNPKLLNYTARNDMWLAYKTRFINSFNTANPAIDIRPLFLDEYDREFPQTPVFLGEYHSPNFGDQRTDLHRIMEIAANESTMLIGLSFFEFQKRYDKGGGEMTFGMFGLGERTLASTTIATRNYSTYCLETVEVKLPKTHDDFDPNQCGQQHEDVDFVVDGDWATHIDHVPTPADCCARCQEEHKRCDVWTWVKEAGLDGIPSQCWLKGGGQPRPTKKPGVVSSYMHGGAGGEAKKKAEKPHADHLHELLTEAFGGPGLEPHQLCPAAADAASGGQAPAAAAAHASGGEAPAPVAANASGGGKTPAGQPSAGHHPSSDAVVRRAAAETAGAAAPGTAPARAAASAASAALPAVGA</sequence>
<organism evidence="3 4">
    <name type="scientific">Prorocentrum cordatum</name>
    <dbReference type="NCBI Taxonomy" id="2364126"/>
    <lineage>
        <taxon>Eukaryota</taxon>
        <taxon>Sar</taxon>
        <taxon>Alveolata</taxon>
        <taxon>Dinophyceae</taxon>
        <taxon>Prorocentrales</taxon>
        <taxon>Prorocentraceae</taxon>
        <taxon>Prorocentrum</taxon>
    </lineage>
</organism>
<feature type="domain" description="Apple" evidence="2">
    <location>
        <begin position="294"/>
        <end position="332"/>
    </location>
</feature>
<protein>
    <recommendedName>
        <fullName evidence="2">Apple domain-containing protein</fullName>
    </recommendedName>
</protein>
<dbReference type="Pfam" id="PF14295">
    <property type="entry name" value="PAN_4"/>
    <property type="match status" value="1"/>
</dbReference>
<feature type="region of interest" description="Disordered" evidence="1">
    <location>
        <begin position="404"/>
        <end position="479"/>
    </location>
</feature>